<protein>
    <submittedName>
        <fullName evidence="2">Uncharacterized protein</fullName>
    </submittedName>
</protein>
<dbReference type="eggNOG" id="ENOG502ZFYJ">
    <property type="taxonomic scope" value="Bacteria"/>
</dbReference>
<organism evidence="2 3">
    <name type="scientific">Flavobacterium limnosediminis JC2902</name>
    <dbReference type="NCBI Taxonomy" id="1341181"/>
    <lineage>
        <taxon>Bacteria</taxon>
        <taxon>Pseudomonadati</taxon>
        <taxon>Bacteroidota</taxon>
        <taxon>Flavobacteriia</taxon>
        <taxon>Flavobacteriales</taxon>
        <taxon>Flavobacteriaceae</taxon>
        <taxon>Flavobacterium</taxon>
    </lineage>
</organism>
<dbReference type="AlphaFoldDB" id="V6STD9"/>
<evidence type="ECO:0000256" key="1">
    <source>
        <dbReference type="SAM" id="Phobius"/>
    </source>
</evidence>
<name>V6STD9_9FLAO</name>
<feature type="transmembrane region" description="Helical" evidence="1">
    <location>
        <begin position="98"/>
        <end position="120"/>
    </location>
</feature>
<accession>V6STD9</accession>
<dbReference type="EMBL" id="AVGG01000001">
    <property type="protein sequence ID" value="ESU29978.1"/>
    <property type="molecule type" value="Genomic_DNA"/>
</dbReference>
<evidence type="ECO:0000313" key="2">
    <source>
        <dbReference type="EMBL" id="ESU29978.1"/>
    </source>
</evidence>
<dbReference type="PATRIC" id="fig|1341181.4.peg.458"/>
<feature type="transmembrane region" description="Helical" evidence="1">
    <location>
        <begin position="141"/>
        <end position="159"/>
    </location>
</feature>
<feature type="transmembrane region" description="Helical" evidence="1">
    <location>
        <begin position="171"/>
        <end position="190"/>
    </location>
</feature>
<keyword evidence="1" id="KW-0472">Membrane</keyword>
<sequence>MEYYDLQTELTDHLANGIEALWNENPKLSFEEALQIEFKKFGIFGFMNVVEERQIALTKKYNGLVWQHFKDFFKLPQILGTLSAILVIYRILTFLADVYMIFMILFAVIMIFFFGGLIVMRIKNNRLNKQSGKKWLFQEIIFSYGRFAGFSYLPMQLFIHLEGISKTNYGIIFISVVLVLMILLDYILLIRIPKKSEEYLTATYPEYKLM</sequence>
<gene>
    <name evidence="2" type="ORF">FLJC2902T_04630</name>
</gene>
<dbReference type="STRING" id="1341181.FLJC2902T_04630"/>
<reference evidence="2 3" key="1">
    <citation type="submission" date="2013-08" db="EMBL/GenBank/DDBJ databases">
        <title>Flavobacterium limnosediminis JC2902 genome sequencing.</title>
        <authorList>
            <person name="Lee K."/>
            <person name="Yi H."/>
            <person name="Park S."/>
            <person name="Chun J."/>
        </authorList>
    </citation>
    <scope>NUCLEOTIDE SEQUENCE [LARGE SCALE GENOMIC DNA]</scope>
    <source>
        <strain evidence="2 3">JC2902</strain>
    </source>
</reference>
<dbReference type="Proteomes" id="UP000018004">
    <property type="component" value="Unassembled WGS sequence"/>
</dbReference>
<evidence type="ECO:0000313" key="3">
    <source>
        <dbReference type="Proteomes" id="UP000018004"/>
    </source>
</evidence>
<comment type="caution">
    <text evidence="2">The sequence shown here is derived from an EMBL/GenBank/DDBJ whole genome shotgun (WGS) entry which is preliminary data.</text>
</comment>
<keyword evidence="1" id="KW-1133">Transmembrane helix</keyword>
<feature type="transmembrane region" description="Helical" evidence="1">
    <location>
        <begin position="72"/>
        <end position="92"/>
    </location>
</feature>
<keyword evidence="1" id="KW-0812">Transmembrane</keyword>
<proteinExistence type="predicted"/>
<keyword evidence="3" id="KW-1185">Reference proteome</keyword>